<evidence type="ECO:0000313" key="1">
    <source>
        <dbReference type="EMBL" id="KAF5897491.1"/>
    </source>
</evidence>
<keyword evidence="2" id="KW-1185">Reference proteome</keyword>
<protein>
    <submittedName>
        <fullName evidence="1">Uncharacterized protein</fullName>
    </submittedName>
</protein>
<gene>
    <name evidence="1" type="ORF">DAT39_012790</name>
</gene>
<accession>A0A8J4TGT3</accession>
<proteinExistence type="predicted"/>
<organism evidence="1 2">
    <name type="scientific">Clarias magur</name>
    <name type="common">Asian catfish</name>
    <name type="synonym">Macropteronotus magur</name>
    <dbReference type="NCBI Taxonomy" id="1594786"/>
    <lineage>
        <taxon>Eukaryota</taxon>
        <taxon>Metazoa</taxon>
        <taxon>Chordata</taxon>
        <taxon>Craniata</taxon>
        <taxon>Vertebrata</taxon>
        <taxon>Euteleostomi</taxon>
        <taxon>Actinopterygii</taxon>
        <taxon>Neopterygii</taxon>
        <taxon>Teleostei</taxon>
        <taxon>Ostariophysi</taxon>
        <taxon>Siluriformes</taxon>
        <taxon>Clariidae</taxon>
        <taxon>Clarias</taxon>
    </lineage>
</organism>
<dbReference type="AlphaFoldDB" id="A0A8J4TGT3"/>
<reference evidence="1" key="1">
    <citation type="submission" date="2020-07" db="EMBL/GenBank/DDBJ databases">
        <title>Clarias magur genome sequencing, assembly and annotation.</title>
        <authorList>
            <person name="Kushwaha B."/>
            <person name="Kumar R."/>
            <person name="Das P."/>
            <person name="Joshi C.G."/>
            <person name="Kumar D."/>
            <person name="Nagpure N.S."/>
            <person name="Pandey M."/>
            <person name="Agarwal S."/>
            <person name="Srivastava S."/>
            <person name="Singh M."/>
            <person name="Sahoo L."/>
            <person name="Jayasankar P."/>
            <person name="Meher P.K."/>
            <person name="Koringa P.G."/>
            <person name="Iquebal M.A."/>
            <person name="Das S.P."/>
            <person name="Bit A."/>
            <person name="Patnaik S."/>
            <person name="Patel N."/>
            <person name="Shah T.M."/>
            <person name="Hinsu A."/>
            <person name="Jena J.K."/>
        </authorList>
    </citation>
    <scope>NUCLEOTIDE SEQUENCE</scope>
    <source>
        <strain evidence="1">CIFAMagur01</strain>
        <tissue evidence="1">Testis</tissue>
    </source>
</reference>
<evidence type="ECO:0000313" key="2">
    <source>
        <dbReference type="Proteomes" id="UP000727407"/>
    </source>
</evidence>
<name>A0A8J4TGT3_CLAMG</name>
<feature type="non-terminal residue" evidence="1">
    <location>
        <position position="1"/>
    </location>
</feature>
<sequence length="57" mass="5967">PNSGVLEPEALTPQTFSPVPACLSELELVNHQGLTCSLGRLVLLRLPPPDSRSSASA</sequence>
<dbReference type="Proteomes" id="UP000727407">
    <property type="component" value="Unassembled WGS sequence"/>
</dbReference>
<comment type="caution">
    <text evidence="1">The sequence shown here is derived from an EMBL/GenBank/DDBJ whole genome shotgun (WGS) entry which is preliminary data.</text>
</comment>
<dbReference type="EMBL" id="QNUK01000233">
    <property type="protein sequence ID" value="KAF5897491.1"/>
    <property type="molecule type" value="Genomic_DNA"/>
</dbReference>
<feature type="non-terminal residue" evidence="1">
    <location>
        <position position="57"/>
    </location>
</feature>